<proteinExistence type="predicted"/>
<sequence length="25" mass="3100">MSGYAYQCTKTQFPFSHRWEMMQLQ</sequence>
<dbReference type="AlphaFoldDB" id="A0A0A9GZ80"/>
<protein>
    <submittedName>
        <fullName evidence="1">Uncharacterized protein</fullName>
    </submittedName>
</protein>
<reference evidence="1" key="2">
    <citation type="journal article" date="2015" name="Data Brief">
        <title>Shoot transcriptome of the giant reed, Arundo donax.</title>
        <authorList>
            <person name="Barrero R.A."/>
            <person name="Guerrero F.D."/>
            <person name="Moolhuijzen P."/>
            <person name="Goolsby J.A."/>
            <person name="Tidwell J."/>
            <person name="Bellgard S.E."/>
            <person name="Bellgard M.I."/>
        </authorList>
    </citation>
    <scope>NUCLEOTIDE SEQUENCE</scope>
    <source>
        <tissue evidence="1">Shoot tissue taken approximately 20 cm above the soil surface</tissue>
    </source>
</reference>
<name>A0A0A9GZ80_ARUDO</name>
<reference evidence="1" key="1">
    <citation type="submission" date="2014-09" db="EMBL/GenBank/DDBJ databases">
        <authorList>
            <person name="Magalhaes I.L.F."/>
            <person name="Oliveira U."/>
            <person name="Santos F.R."/>
            <person name="Vidigal T.H.D.A."/>
            <person name="Brescovit A.D."/>
            <person name="Santos A.J."/>
        </authorList>
    </citation>
    <scope>NUCLEOTIDE SEQUENCE</scope>
    <source>
        <tissue evidence="1">Shoot tissue taken approximately 20 cm above the soil surface</tissue>
    </source>
</reference>
<accession>A0A0A9GZ80</accession>
<evidence type="ECO:0000313" key="1">
    <source>
        <dbReference type="EMBL" id="JAE28849.1"/>
    </source>
</evidence>
<organism evidence="1">
    <name type="scientific">Arundo donax</name>
    <name type="common">Giant reed</name>
    <name type="synonym">Donax arundinaceus</name>
    <dbReference type="NCBI Taxonomy" id="35708"/>
    <lineage>
        <taxon>Eukaryota</taxon>
        <taxon>Viridiplantae</taxon>
        <taxon>Streptophyta</taxon>
        <taxon>Embryophyta</taxon>
        <taxon>Tracheophyta</taxon>
        <taxon>Spermatophyta</taxon>
        <taxon>Magnoliopsida</taxon>
        <taxon>Liliopsida</taxon>
        <taxon>Poales</taxon>
        <taxon>Poaceae</taxon>
        <taxon>PACMAD clade</taxon>
        <taxon>Arundinoideae</taxon>
        <taxon>Arundineae</taxon>
        <taxon>Arundo</taxon>
    </lineage>
</organism>
<dbReference type="EMBL" id="GBRH01169047">
    <property type="protein sequence ID" value="JAE28849.1"/>
    <property type="molecule type" value="Transcribed_RNA"/>
</dbReference>